<dbReference type="EnsemblMetazoa" id="HelroT120989">
    <property type="protein sequence ID" value="HelroP120989"/>
    <property type="gene ID" value="HelroG120989"/>
</dbReference>
<reference evidence="14" key="1">
    <citation type="submission" date="2012-12" db="EMBL/GenBank/DDBJ databases">
        <authorList>
            <person name="Hellsten U."/>
            <person name="Grimwood J."/>
            <person name="Chapman J.A."/>
            <person name="Shapiro H."/>
            <person name="Aerts A."/>
            <person name="Otillar R.P."/>
            <person name="Terry A.Y."/>
            <person name="Boore J.L."/>
            <person name="Simakov O."/>
            <person name="Marletaz F."/>
            <person name="Cho S.-J."/>
            <person name="Edsinger-Gonzales E."/>
            <person name="Havlak P."/>
            <person name="Kuo D.-H."/>
            <person name="Larsson T."/>
            <person name="Lv J."/>
            <person name="Arendt D."/>
            <person name="Savage R."/>
            <person name="Osoegawa K."/>
            <person name="de Jong P."/>
            <person name="Lindberg D.R."/>
            <person name="Seaver E.C."/>
            <person name="Weisblat D.A."/>
            <person name="Putnam N.H."/>
            <person name="Grigoriev I.V."/>
            <person name="Rokhsar D.S."/>
        </authorList>
    </citation>
    <scope>NUCLEOTIDE SEQUENCE</scope>
</reference>
<dbReference type="GO" id="GO:0006508">
    <property type="term" value="P:proteolysis"/>
    <property type="evidence" value="ECO:0007669"/>
    <property type="project" value="InterPro"/>
</dbReference>
<organism evidence="13 14">
    <name type="scientific">Helobdella robusta</name>
    <name type="common">Californian leech</name>
    <dbReference type="NCBI Taxonomy" id="6412"/>
    <lineage>
        <taxon>Eukaryota</taxon>
        <taxon>Metazoa</taxon>
        <taxon>Spiralia</taxon>
        <taxon>Lophotrochozoa</taxon>
        <taxon>Annelida</taxon>
        <taxon>Clitellata</taxon>
        <taxon>Hirudinea</taxon>
        <taxon>Rhynchobdellida</taxon>
        <taxon>Glossiphoniidae</taxon>
        <taxon>Helobdella</taxon>
    </lineage>
</organism>
<evidence type="ECO:0008006" key="15">
    <source>
        <dbReference type="Google" id="ProtNLM"/>
    </source>
</evidence>
<proteinExistence type="predicted"/>
<dbReference type="RefSeq" id="XP_009012281.1">
    <property type="nucleotide sequence ID" value="XM_009014033.1"/>
</dbReference>
<protein>
    <recommendedName>
        <fullName evidence="15">Disintegrin domain-containing protein</fullName>
    </recommendedName>
</protein>
<keyword evidence="8" id="KW-0862">Zinc</keyword>
<keyword evidence="14" id="KW-1185">Reference proteome</keyword>
<keyword evidence="7" id="KW-0245">EGF-like domain</keyword>
<dbReference type="PANTHER" id="PTHR11905:SF159">
    <property type="entry name" value="ADAM METALLOPROTEASE"/>
    <property type="match status" value="1"/>
</dbReference>
<dbReference type="Pfam" id="PF07974">
    <property type="entry name" value="EGF_2"/>
    <property type="match status" value="1"/>
</dbReference>
<dbReference type="InterPro" id="IPR001590">
    <property type="entry name" value="Peptidase_M12B"/>
</dbReference>
<keyword evidence="5 7" id="KW-1015">Disulfide bond</keyword>
<dbReference type="Pfam" id="PF01421">
    <property type="entry name" value="Reprolysin"/>
    <property type="match status" value="1"/>
</dbReference>
<evidence type="ECO:0000256" key="2">
    <source>
        <dbReference type="ARBA" id="ARBA00022692"/>
    </source>
</evidence>
<keyword evidence="2" id="KW-0812">Transmembrane</keyword>
<evidence type="ECO:0000256" key="1">
    <source>
        <dbReference type="ARBA" id="ARBA00004167"/>
    </source>
</evidence>
<dbReference type="SUPFAM" id="SSF57552">
    <property type="entry name" value="Blood coagulation inhibitor (disintegrin)"/>
    <property type="match status" value="1"/>
</dbReference>
<feature type="binding site" evidence="8">
    <location>
        <position position="18"/>
    </location>
    <ligand>
        <name>Zn(2+)</name>
        <dbReference type="ChEBI" id="CHEBI:29105"/>
        <note>catalytic</note>
    </ligand>
</feature>
<feature type="active site" evidence="8">
    <location>
        <position position="15"/>
    </location>
</feature>
<reference evidence="12 14" key="2">
    <citation type="journal article" date="2013" name="Nature">
        <title>Insights into bilaterian evolution from three spiralian genomes.</title>
        <authorList>
            <person name="Simakov O."/>
            <person name="Marletaz F."/>
            <person name="Cho S.J."/>
            <person name="Edsinger-Gonzales E."/>
            <person name="Havlak P."/>
            <person name="Hellsten U."/>
            <person name="Kuo D.H."/>
            <person name="Larsson T."/>
            <person name="Lv J."/>
            <person name="Arendt D."/>
            <person name="Savage R."/>
            <person name="Osoegawa K."/>
            <person name="de Jong P."/>
            <person name="Grimwood J."/>
            <person name="Chapman J.A."/>
            <person name="Shapiro H."/>
            <person name="Aerts A."/>
            <person name="Otillar R.P."/>
            <person name="Terry A.Y."/>
            <person name="Boore J.L."/>
            <person name="Grigoriev I.V."/>
            <person name="Lindberg D.R."/>
            <person name="Seaver E.C."/>
            <person name="Weisblat D.A."/>
            <person name="Putnam N.H."/>
            <person name="Rokhsar D.S."/>
        </authorList>
    </citation>
    <scope>NUCLEOTIDE SEQUENCE</scope>
</reference>
<feature type="domain" description="Peptidase M12B" evidence="11">
    <location>
        <begin position="1"/>
        <end position="75"/>
    </location>
</feature>
<dbReference type="PROSITE" id="PS50215">
    <property type="entry name" value="ADAM_MEPRO"/>
    <property type="match status" value="1"/>
</dbReference>
<dbReference type="GO" id="GO:0016020">
    <property type="term" value="C:membrane"/>
    <property type="evidence" value="ECO:0007669"/>
    <property type="project" value="UniProtKB-SubCell"/>
</dbReference>
<keyword evidence="4" id="KW-0472">Membrane</keyword>
<keyword evidence="8" id="KW-0479">Metal-binding</keyword>
<dbReference type="CTD" id="20195758"/>
<dbReference type="EMBL" id="AMQM01009113">
    <property type="status" value="NOT_ANNOTATED_CDS"/>
    <property type="molecule type" value="Genomic_DNA"/>
</dbReference>
<dbReference type="OrthoDB" id="5951731at2759"/>
<evidence type="ECO:0000313" key="14">
    <source>
        <dbReference type="Proteomes" id="UP000015101"/>
    </source>
</evidence>
<sequence>HSTLVGPVATTIAHELAHNLGLVHDDPVCGCPDNRCIMANISGGITNPTKWSVCSKNQFAEVLEQGMDYCLHNLPDKLVDGPVCGNGFREEGEQCDCGLPEDCDNPCCNPHSCTLLNNATCSMGKCCDLQTCRLKPSATVCRASTSDCDVAEYCSGTSEYCPDDVHVHDGMPCLTARLKNPSYCYHGKCTSHDEQCQLLWGRTGLKSHDACYEKNVLGTQEGNCGLNWDNFKNYLKCEKKNIQCGMLHCEHKHEKLMLMKESMAFDQSDSYITLQGVRKECKGVVLDVGYKANGPGMVPDGAKCAEDMICINMKCQPLHILTPFKCPDCHGHGICNSLFQCHCDPGFSPPFCDTIGYGGSNHSNPSVSRQG</sequence>
<dbReference type="PROSITE" id="PS50214">
    <property type="entry name" value="DISINTEGRIN_2"/>
    <property type="match status" value="1"/>
</dbReference>
<dbReference type="InterPro" id="IPR013111">
    <property type="entry name" value="EGF_extracell"/>
</dbReference>
<dbReference type="SUPFAM" id="SSF55486">
    <property type="entry name" value="Metalloproteases ('zincins'), catalytic domain"/>
    <property type="match status" value="1"/>
</dbReference>
<dbReference type="PROSITE" id="PS50026">
    <property type="entry name" value="EGF_3"/>
    <property type="match status" value="1"/>
</dbReference>
<dbReference type="InterPro" id="IPR001762">
    <property type="entry name" value="Disintegrin_dom"/>
</dbReference>
<dbReference type="eggNOG" id="KOG3607">
    <property type="taxonomic scope" value="Eukaryota"/>
</dbReference>
<dbReference type="PANTHER" id="PTHR11905">
    <property type="entry name" value="ADAM A DISINTEGRIN AND METALLOPROTEASE DOMAIN"/>
    <property type="match status" value="1"/>
</dbReference>
<feature type="disulfide bond" evidence="8">
    <location>
        <begin position="31"/>
        <end position="36"/>
    </location>
</feature>
<reference evidence="13" key="3">
    <citation type="submission" date="2015-06" db="UniProtKB">
        <authorList>
            <consortium name="EnsemblMetazoa"/>
        </authorList>
    </citation>
    <scope>IDENTIFICATION</scope>
</reference>
<dbReference type="GO" id="GO:0046872">
    <property type="term" value="F:metal ion binding"/>
    <property type="evidence" value="ECO:0007669"/>
    <property type="project" value="UniProtKB-KW"/>
</dbReference>
<name>T1EGQ8_HELRO</name>
<dbReference type="Gene3D" id="3.40.390.10">
    <property type="entry name" value="Collagenase (Catalytic Domain)"/>
    <property type="match status" value="1"/>
</dbReference>
<dbReference type="KEGG" id="hro:HELRODRAFT_120989"/>
<dbReference type="AlphaFoldDB" id="T1EGQ8"/>
<dbReference type="InterPro" id="IPR000742">
    <property type="entry name" value="EGF"/>
</dbReference>
<dbReference type="PROSITE" id="PS01186">
    <property type="entry name" value="EGF_2"/>
    <property type="match status" value="1"/>
</dbReference>
<dbReference type="Proteomes" id="UP000015101">
    <property type="component" value="Unassembled WGS sequence"/>
</dbReference>
<evidence type="ECO:0000256" key="4">
    <source>
        <dbReference type="ARBA" id="ARBA00023136"/>
    </source>
</evidence>
<evidence type="ECO:0000313" key="13">
    <source>
        <dbReference type="EnsemblMetazoa" id="HelroP120989"/>
    </source>
</evidence>
<feature type="disulfide bond" evidence="7">
    <location>
        <begin position="343"/>
        <end position="352"/>
    </location>
</feature>
<keyword evidence="3" id="KW-1133">Transmembrane helix</keyword>
<dbReference type="GeneID" id="20195758"/>
<feature type="binding site" evidence="8">
    <location>
        <position position="14"/>
    </location>
    <ligand>
        <name>Zn(2+)</name>
        <dbReference type="ChEBI" id="CHEBI:29105"/>
        <note>catalytic</note>
    </ligand>
</feature>
<comment type="caution">
    <text evidence="7">Lacks conserved residue(s) required for the propagation of feature annotation.</text>
</comment>
<dbReference type="InterPro" id="IPR036436">
    <property type="entry name" value="Disintegrin_dom_sf"/>
</dbReference>
<evidence type="ECO:0000259" key="11">
    <source>
        <dbReference type="PROSITE" id="PS50215"/>
    </source>
</evidence>
<evidence type="ECO:0000256" key="7">
    <source>
        <dbReference type="PROSITE-ProRule" id="PRU00076"/>
    </source>
</evidence>
<evidence type="ECO:0000256" key="8">
    <source>
        <dbReference type="PROSITE-ProRule" id="PRU00276"/>
    </source>
</evidence>
<feature type="disulfide bond" evidence="6">
    <location>
        <begin position="141"/>
        <end position="161"/>
    </location>
</feature>
<evidence type="ECO:0000313" key="12">
    <source>
        <dbReference type="EMBL" id="ESO09626.1"/>
    </source>
</evidence>
<accession>T1EGQ8</accession>
<feature type="domain" description="Disintegrin" evidence="10">
    <location>
        <begin position="81"/>
        <end position="169"/>
    </location>
</feature>
<evidence type="ECO:0000259" key="10">
    <source>
        <dbReference type="PROSITE" id="PS50214"/>
    </source>
</evidence>
<dbReference type="FunFam" id="4.10.70.10:FF:000001">
    <property type="entry name" value="Disintegrin and metalloproteinase domain-containing protein 22"/>
    <property type="match status" value="1"/>
</dbReference>
<feature type="binding site" evidence="8">
    <location>
        <position position="24"/>
    </location>
    <ligand>
        <name>Zn(2+)</name>
        <dbReference type="ChEBI" id="CHEBI:29105"/>
        <note>catalytic</note>
    </ligand>
</feature>
<evidence type="ECO:0000256" key="3">
    <source>
        <dbReference type="ARBA" id="ARBA00022989"/>
    </source>
</evidence>
<evidence type="ECO:0000256" key="6">
    <source>
        <dbReference type="PROSITE-ProRule" id="PRU00068"/>
    </source>
</evidence>
<dbReference type="Pfam" id="PF08516">
    <property type="entry name" value="ADAM_CR"/>
    <property type="match status" value="1"/>
</dbReference>
<dbReference type="SMART" id="SM00050">
    <property type="entry name" value="DISIN"/>
    <property type="match status" value="1"/>
</dbReference>
<comment type="subcellular location">
    <subcellularLocation>
        <location evidence="1">Membrane</location>
        <topology evidence="1">Single-pass membrane protein</topology>
    </subcellularLocation>
</comment>
<dbReference type="InterPro" id="IPR024079">
    <property type="entry name" value="MetalloPept_cat_dom_sf"/>
</dbReference>
<evidence type="ECO:0000256" key="5">
    <source>
        <dbReference type="ARBA" id="ARBA00023157"/>
    </source>
</evidence>
<dbReference type="SMART" id="SM00608">
    <property type="entry name" value="ACR"/>
    <property type="match status" value="1"/>
</dbReference>
<dbReference type="InParanoid" id="T1EGQ8"/>
<feature type="domain" description="EGF-like" evidence="9">
    <location>
        <begin position="322"/>
        <end position="353"/>
    </location>
</feature>
<dbReference type="Pfam" id="PF00200">
    <property type="entry name" value="Disintegrin"/>
    <property type="match status" value="1"/>
</dbReference>
<gene>
    <name evidence="13" type="primary">20195758</name>
    <name evidence="12" type="ORF">HELRODRAFT_120989</name>
</gene>
<dbReference type="HOGENOM" id="CLU_747178_0_0_1"/>
<dbReference type="EMBL" id="KB095952">
    <property type="protein sequence ID" value="ESO09626.1"/>
    <property type="molecule type" value="Genomic_DNA"/>
</dbReference>
<dbReference type="Gene3D" id="4.10.70.10">
    <property type="entry name" value="Disintegrin domain"/>
    <property type="match status" value="1"/>
</dbReference>
<dbReference type="InterPro" id="IPR006586">
    <property type="entry name" value="ADAM_Cys-rich"/>
</dbReference>
<dbReference type="GO" id="GO:0004222">
    <property type="term" value="F:metalloendopeptidase activity"/>
    <property type="evidence" value="ECO:0007669"/>
    <property type="project" value="InterPro"/>
</dbReference>
<dbReference type="OMA" id="QHILCAK"/>
<evidence type="ECO:0000259" key="9">
    <source>
        <dbReference type="PROSITE" id="PS50026"/>
    </source>
</evidence>